<proteinExistence type="predicted"/>
<sequence length="39" mass="4441">MGKSVYNSVLSFPVRDESGSFYYFLDESGFSTRLLLKIS</sequence>
<dbReference type="Proteomes" id="UP000027661">
    <property type="component" value="Unassembled WGS sequence"/>
</dbReference>
<dbReference type="AlphaFoldDB" id="A0A069SH80"/>
<reference evidence="1 2" key="1">
    <citation type="submission" date="2014-04" db="EMBL/GenBank/DDBJ databases">
        <authorList>
            <person name="Sears C."/>
            <person name="Carroll K."/>
            <person name="Sack B.R."/>
            <person name="Qadri F."/>
            <person name="Myers L.L."/>
            <person name="Chung G.-T."/>
            <person name="Escheverria P."/>
            <person name="Fraser C.M."/>
            <person name="Sadzewicz L."/>
            <person name="Shefchek K.A."/>
            <person name="Tallon L."/>
            <person name="Das S.P."/>
            <person name="Daugherty S."/>
            <person name="Mongodin E.F."/>
        </authorList>
    </citation>
    <scope>NUCLEOTIDE SEQUENCE [LARGE SCALE GENOMIC DNA]</scope>
    <source>
        <strain evidence="1 2">3975 RP4</strain>
    </source>
</reference>
<dbReference type="EMBL" id="JNHM01000028">
    <property type="protein sequence ID" value="KDS53906.1"/>
    <property type="molecule type" value="Genomic_DNA"/>
</dbReference>
<evidence type="ECO:0000313" key="2">
    <source>
        <dbReference type="Proteomes" id="UP000027661"/>
    </source>
</evidence>
<protein>
    <submittedName>
        <fullName evidence="1">Uncharacterized protein</fullName>
    </submittedName>
</protein>
<accession>A0A069SH80</accession>
<gene>
    <name evidence="1" type="ORF">M099_2331</name>
</gene>
<evidence type="ECO:0000313" key="1">
    <source>
        <dbReference type="EMBL" id="KDS53906.1"/>
    </source>
</evidence>
<name>A0A069SH80_PHOVU</name>
<comment type="caution">
    <text evidence="1">The sequence shown here is derived from an EMBL/GenBank/DDBJ whole genome shotgun (WGS) entry which is preliminary data.</text>
</comment>
<organism evidence="1 2">
    <name type="scientific">Phocaeicola vulgatus str. 3975 RP4</name>
    <dbReference type="NCBI Taxonomy" id="1339352"/>
    <lineage>
        <taxon>Bacteria</taxon>
        <taxon>Pseudomonadati</taxon>
        <taxon>Bacteroidota</taxon>
        <taxon>Bacteroidia</taxon>
        <taxon>Bacteroidales</taxon>
        <taxon>Bacteroidaceae</taxon>
        <taxon>Phocaeicola</taxon>
    </lineage>
</organism>